<dbReference type="Proteomes" id="UP000012249">
    <property type="component" value="Unassembled WGS sequence"/>
</dbReference>
<evidence type="ECO:0008006" key="3">
    <source>
        <dbReference type="Google" id="ProtNLM"/>
    </source>
</evidence>
<sequence length="105" mass="12104">MRNIDSKLRIGLILLCGVSIFYSCSALKDNYKALQKCGFQVLSLETLKAELISFPPVPKIIFLAKVEVANPNETEVILHKFDLSFLFWTMPKRNPYLRECNPKRK</sequence>
<dbReference type="PROSITE" id="PS51257">
    <property type="entry name" value="PROKAR_LIPOPROTEIN"/>
    <property type="match status" value="1"/>
</dbReference>
<accession>N1UDG2</accession>
<reference evidence="1 2" key="1">
    <citation type="submission" date="2013-02" db="EMBL/GenBank/DDBJ databases">
        <authorList>
            <person name="Harkins D.M."/>
            <person name="Durkin A.S."/>
            <person name="Brinkac L.M."/>
            <person name="Haft D.H."/>
            <person name="Selengut J.D."/>
            <person name="Sanka R."/>
            <person name="DePew J."/>
            <person name="Purushe J."/>
            <person name="Haake D.A."/>
            <person name="Matsunaga J."/>
            <person name="Vinetz J.M."/>
            <person name="Sutton G.G."/>
            <person name="Nierman W.C."/>
            <person name="Fouts D.E."/>
        </authorList>
    </citation>
    <scope>NUCLEOTIDE SEQUENCE [LARGE SCALE GENOMIC DNA]</scope>
    <source>
        <strain evidence="1 2">Ecochallenge</strain>
    </source>
</reference>
<protein>
    <recommendedName>
        <fullName evidence="3">Lipoprotein</fullName>
    </recommendedName>
</protein>
<gene>
    <name evidence="1" type="ORF">LEP1GSC043_1380</name>
</gene>
<dbReference type="EMBL" id="AHMI02000197">
    <property type="protein sequence ID" value="EMY14085.1"/>
    <property type="molecule type" value="Genomic_DNA"/>
</dbReference>
<evidence type="ECO:0000313" key="1">
    <source>
        <dbReference type="EMBL" id="EMY14085.1"/>
    </source>
</evidence>
<comment type="caution">
    <text evidence="1">The sequence shown here is derived from an EMBL/GenBank/DDBJ whole genome shotgun (WGS) entry which is preliminary data.</text>
</comment>
<name>N1UDG2_9LEPT</name>
<proteinExistence type="predicted"/>
<dbReference type="AlphaFoldDB" id="N1UDG2"/>
<evidence type="ECO:0000313" key="2">
    <source>
        <dbReference type="Proteomes" id="UP000012249"/>
    </source>
</evidence>
<organism evidence="1 2">
    <name type="scientific">Leptospira weilii str. Ecochallenge</name>
    <dbReference type="NCBI Taxonomy" id="1049986"/>
    <lineage>
        <taxon>Bacteria</taxon>
        <taxon>Pseudomonadati</taxon>
        <taxon>Spirochaetota</taxon>
        <taxon>Spirochaetia</taxon>
        <taxon>Leptospirales</taxon>
        <taxon>Leptospiraceae</taxon>
        <taxon>Leptospira</taxon>
    </lineage>
</organism>